<reference evidence="1 2" key="1">
    <citation type="submission" date="2015-01" db="EMBL/GenBank/DDBJ databases">
        <title>Evolution of Trichinella species and genotypes.</title>
        <authorList>
            <person name="Korhonen P.K."/>
            <person name="Edoardo P."/>
            <person name="Giuseppe L.R."/>
            <person name="Gasser R.B."/>
        </authorList>
    </citation>
    <scope>NUCLEOTIDE SEQUENCE [LARGE SCALE GENOMIC DNA]</scope>
    <source>
        <strain evidence="1">ISS37</strain>
    </source>
</reference>
<dbReference type="AlphaFoldDB" id="A0A0V0S6F3"/>
<evidence type="ECO:0000313" key="1">
    <source>
        <dbReference type="EMBL" id="KRX22316.1"/>
    </source>
</evidence>
<comment type="caution">
    <text evidence="1">The sequence shown here is derived from an EMBL/GenBank/DDBJ whole genome shotgun (WGS) entry which is preliminary data.</text>
</comment>
<keyword evidence="2" id="KW-1185">Reference proteome</keyword>
<sequence length="76" mass="9129">MKENRLAQNNEILHKTWHFQRIPHYNVENLSYTKIQLSSIRFNGVPDGLLPWQCIAKKATFVTKAYFRKLQKQQRL</sequence>
<evidence type="ECO:0000313" key="2">
    <source>
        <dbReference type="Proteomes" id="UP000054630"/>
    </source>
</evidence>
<organism evidence="1 2">
    <name type="scientific">Trichinella nelsoni</name>
    <dbReference type="NCBI Taxonomy" id="6336"/>
    <lineage>
        <taxon>Eukaryota</taxon>
        <taxon>Metazoa</taxon>
        <taxon>Ecdysozoa</taxon>
        <taxon>Nematoda</taxon>
        <taxon>Enoplea</taxon>
        <taxon>Dorylaimia</taxon>
        <taxon>Trichinellida</taxon>
        <taxon>Trichinellidae</taxon>
        <taxon>Trichinella</taxon>
    </lineage>
</organism>
<dbReference type="OrthoDB" id="5922812at2759"/>
<dbReference type="Proteomes" id="UP000054630">
    <property type="component" value="Unassembled WGS sequence"/>
</dbReference>
<name>A0A0V0S6F3_9BILA</name>
<dbReference type="EMBL" id="JYDL01000032">
    <property type="protein sequence ID" value="KRX22316.1"/>
    <property type="molecule type" value="Genomic_DNA"/>
</dbReference>
<proteinExistence type="predicted"/>
<protein>
    <submittedName>
        <fullName evidence="1">Uncharacterized protein</fullName>
    </submittedName>
</protein>
<accession>A0A0V0S6F3</accession>
<gene>
    <name evidence="1" type="ORF">T07_8691</name>
</gene>